<comment type="caution">
    <text evidence="6">The sequence shown here is derived from an EMBL/GenBank/DDBJ whole genome shotgun (WGS) entry which is preliminary data.</text>
</comment>
<dbReference type="FunFam" id="3.40.50.300:FF:000006">
    <property type="entry name" value="DNA-binding transcriptional regulator NtrC"/>
    <property type="match status" value="1"/>
</dbReference>
<dbReference type="Gene3D" id="1.10.8.60">
    <property type="match status" value="1"/>
</dbReference>
<keyword evidence="3" id="KW-0805">Transcription regulation</keyword>
<evidence type="ECO:0000313" key="6">
    <source>
        <dbReference type="EMBL" id="KJU87724.1"/>
    </source>
</evidence>
<reference evidence="6 7" key="1">
    <citation type="submission" date="2015-02" db="EMBL/GenBank/DDBJ databases">
        <title>Single-cell genomics of uncultivated deep-branching MTB reveals a conserved set of magnetosome genes.</title>
        <authorList>
            <person name="Kolinko S."/>
            <person name="Richter M."/>
            <person name="Glockner F.O."/>
            <person name="Brachmann A."/>
            <person name="Schuler D."/>
        </authorList>
    </citation>
    <scope>NUCLEOTIDE SEQUENCE [LARGE SCALE GENOMIC DNA]</scope>
    <source>
        <strain evidence="6">TM-1</strain>
    </source>
</reference>
<dbReference type="InterPro" id="IPR002078">
    <property type="entry name" value="Sigma_54_int"/>
</dbReference>
<keyword evidence="7" id="KW-1185">Reference proteome</keyword>
<dbReference type="PROSITE" id="PS50045">
    <property type="entry name" value="SIGMA54_INTERACT_4"/>
    <property type="match status" value="1"/>
</dbReference>
<name>A0A0F3H0H6_9BACT</name>
<dbReference type="PRINTS" id="PR01590">
    <property type="entry name" value="HTHFIS"/>
</dbReference>
<dbReference type="Pfam" id="PF00158">
    <property type="entry name" value="Sigma54_activat"/>
    <property type="match status" value="1"/>
</dbReference>
<sequence>MEQVKDRHYLNKLLGQSPQMKQLYATIDKVANSDSTVLICGESGTGKELVAKAIHYCSNRSEKPFVPVNCGAIPNELLESELFGHEKGAFTGAINTRKGRFELADCGTILLDEIGELHPTLQVKLLRIIQEREFERVGGTKTLKIDVRILAATNKNLEIATKNGDFREDLFYRLNVIPVFLPPLRERKDDLPVLTEHFMTGFCSKQGKEPLKITPEAVDLMMKHHWPGNVRELETLIERCVILDDTGVVRPEDLPERFRQHKPPQLTTTQSSLMELPMEGIDLNAILDDIENNLITQALQRAAGVKSKAAGMLGLNRTTFLEKLKKRRIEFKDKDLFGG</sequence>
<dbReference type="Gene3D" id="1.10.10.60">
    <property type="entry name" value="Homeodomain-like"/>
    <property type="match status" value="1"/>
</dbReference>
<dbReference type="InterPro" id="IPR027417">
    <property type="entry name" value="P-loop_NTPase"/>
</dbReference>
<evidence type="ECO:0000256" key="4">
    <source>
        <dbReference type="ARBA" id="ARBA00023163"/>
    </source>
</evidence>
<keyword evidence="2" id="KW-0067">ATP-binding</keyword>
<evidence type="ECO:0000256" key="3">
    <source>
        <dbReference type="ARBA" id="ARBA00023015"/>
    </source>
</evidence>
<dbReference type="InterPro" id="IPR009057">
    <property type="entry name" value="Homeodomain-like_sf"/>
</dbReference>
<evidence type="ECO:0000256" key="1">
    <source>
        <dbReference type="ARBA" id="ARBA00022741"/>
    </source>
</evidence>
<dbReference type="PANTHER" id="PTHR32071:SF57">
    <property type="entry name" value="C4-DICARBOXYLATE TRANSPORT TRANSCRIPTIONAL REGULATORY PROTEIN DCTD"/>
    <property type="match status" value="1"/>
</dbReference>
<evidence type="ECO:0000259" key="5">
    <source>
        <dbReference type="PROSITE" id="PS50045"/>
    </source>
</evidence>
<dbReference type="Gene3D" id="3.40.50.300">
    <property type="entry name" value="P-loop containing nucleotide triphosphate hydrolases"/>
    <property type="match status" value="1"/>
</dbReference>
<dbReference type="SMART" id="SM00382">
    <property type="entry name" value="AAA"/>
    <property type="match status" value="1"/>
</dbReference>
<proteinExistence type="predicted"/>
<dbReference type="Pfam" id="PF02954">
    <property type="entry name" value="HTH_8"/>
    <property type="match status" value="1"/>
</dbReference>
<dbReference type="GO" id="GO:0043565">
    <property type="term" value="F:sequence-specific DNA binding"/>
    <property type="evidence" value="ECO:0007669"/>
    <property type="project" value="InterPro"/>
</dbReference>
<dbReference type="InterPro" id="IPR003593">
    <property type="entry name" value="AAA+_ATPase"/>
</dbReference>
<dbReference type="InterPro" id="IPR002197">
    <property type="entry name" value="HTH_Fis"/>
</dbReference>
<organism evidence="6 7">
    <name type="scientific">Candidatus Magnetobacterium bavaricum</name>
    <dbReference type="NCBI Taxonomy" id="29290"/>
    <lineage>
        <taxon>Bacteria</taxon>
        <taxon>Pseudomonadati</taxon>
        <taxon>Nitrospirota</taxon>
        <taxon>Thermodesulfovibrionia</taxon>
        <taxon>Thermodesulfovibrionales</taxon>
        <taxon>Candidatus Magnetobacteriaceae</taxon>
        <taxon>Candidatus Magnetobacterium</taxon>
    </lineage>
</organism>
<feature type="domain" description="Sigma-54 factor interaction" evidence="5">
    <location>
        <begin position="13"/>
        <end position="242"/>
    </location>
</feature>
<gene>
    <name evidence="6" type="ORF">MBAV_000097</name>
</gene>
<dbReference type="SUPFAM" id="SSF52540">
    <property type="entry name" value="P-loop containing nucleoside triphosphate hydrolases"/>
    <property type="match status" value="1"/>
</dbReference>
<dbReference type="GO" id="GO:0005524">
    <property type="term" value="F:ATP binding"/>
    <property type="evidence" value="ECO:0007669"/>
    <property type="project" value="UniProtKB-KW"/>
</dbReference>
<dbReference type="SUPFAM" id="SSF46689">
    <property type="entry name" value="Homeodomain-like"/>
    <property type="match status" value="1"/>
</dbReference>
<dbReference type="GO" id="GO:0006355">
    <property type="term" value="P:regulation of DNA-templated transcription"/>
    <property type="evidence" value="ECO:0007669"/>
    <property type="project" value="InterPro"/>
</dbReference>
<dbReference type="EMBL" id="LACI01000041">
    <property type="protein sequence ID" value="KJU87724.1"/>
    <property type="molecule type" value="Genomic_DNA"/>
</dbReference>
<dbReference type="AlphaFoldDB" id="A0A0F3H0H6"/>
<evidence type="ECO:0000313" key="7">
    <source>
        <dbReference type="Proteomes" id="UP000033423"/>
    </source>
</evidence>
<dbReference type="PROSITE" id="PS00688">
    <property type="entry name" value="SIGMA54_INTERACT_3"/>
    <property type="match status" value="1"/>
</dbReference>
<dbReference type="InterPro" id="IPR058031">
    <property type="entry name" value="AAA_lid_NorR"/>
</dbReference>
<evidence type="ECO:0000256" key="2">
    <source>
        <dbReference type="ARBA" id="ARBA00022840"/>
    </source>
</evidence>
<keyword evidence="1" id="KW-0547">Nucleotide-binding</keyword>
<dbReference type="Pfam" id="PF25601">
    <property type="entry name" value="AAA_lid_14"/>
    <property type="match status" value="1"/>
</dbReference>
<accession>A0A0F3H0H6</accession>
<dbReference type="InterPro" id="IPR025662">
    <property type="entry name" value="Sigma_54_int_dom_ATP-bd_1"/>
</dbReference>
<dbReference type="PROSITE" id="PS00675">
    <property type="entry name" value="SIGMA54_INTERACT_1"/>
    <property type="match status" value="1"/>
</dbReference>
<dbReference type="Proteomes" id="UP000033423">
    <property type="component" value="Unassembled WGS sequence"/>
</dbReference>
<protein>
    <submittedName>
        <fullName evidence="6">Sigma-54 dependent transcriptional regulator</fullName>
    </submittedName>
</protein>
<dbReference type="PANTHER" id="PTHR32071">
    <property type="entry name" value="TRANSCRIPTIONAL REGULATORY PROTEIN"/>
    <property type="match status" value="1"/>
</dbReference>
<dbReference type="CDD" id="cd00009">
    <property type="entry name" value="AAA"/>
    <property type="match status" value="1"/>
</dbReference>
<keyword evidence="4" id="KW-0804">Transcription</keyword>
<dbReference type="InterPro" id="IPR025944">
    <property type="entry name" value="Sigma_54_int_dom_CS"/>
</dbReference>